<proteinExistence type="predicted"/>
<name>A0ABP0QVF8_9DINO</name>
<comment type="caution">
    <text evidence="1">The sequence shown here is derived from an EMBL/GenBank/DDBJ whole genome shotgun (WGS) entry which is preliminary data.</text>
</comment>
<keyword evidence="2" id="KW-1185">Reference proteome</keyword>
<gene>
    <name evidence="1" type="ORF">CCMP2556_LOCUS43870</name>
</gene>
<dbReference type="EMBL" id="CAXAMN010024984">
    <property type="protein sequence ID" value="CAK9091523.1"/>
    <property type="molecule type" value="Genomic_DNA"/>
</dbReference>
<sequence length="845" mass="94961">MYFQLHFRAKIHRAETQTVSRAHAGRETSPCHDIRYSTTKEVAALVLRFSNRGLWKAAAKCLLLKIGVGGYAGCQGPAEEAGKLAKELQAGDILNIQMVNEKCTWPEDIEAIWKGIAIPAGGKESPNFLPTASVLDFLEALVYVPQTEEIIQEAKVQKLSPLAPFADSMEDLAWHKGPDRRVWHVRPQGARKLRGLWLELVLVLFDMMECIPSDLDLFFQCQEWELSPESRTASPATKAHEQAETASTLSFMVRHVTLKKWLKRVYLAKLKDCTFTQFQVIVQNMLKCTIPEEALKEEIFLKCPLIPDDDKGELRAVADLGAALFAYTKHGLWPEALCLDLKSQHGDFLAWLPLKIFDVEETAHSTDAAMIPECLHESCNVATACTGQPPFSKSVPKQHVFAAMGGNHSSAPEEPACISGLPATLLPSRYKQRVAQLVDEVQKSPMPEPLEHTLRRCIAFCYDVTEEWAPFVRVTVFADNANEHQLNVPVYHAMLCCFGEPGFQRERVSCKAVPATDVEDGFVKPSVFWTRQISGQLHFRSLAHALLKWFADLAKEDPRKQLLVNILLQLHEACYNCVGRHKEVFEYCIYDLLDAEDGECADSSKRVVCRHAAAFLDNHKRNALHAAFLSPLKYVFQNVYEVFENLDSHGASFWVAVLHVFFPDLDMPFENIEALDIGWAWGAVDFLPMMEGSGSVALARFSDPKHLGQDWRTLTRDLRPPRWAGVPRFRGLPLRHGPAGFKDALRRIRQQPALQRAFACYIDRFTSFFTPAVLLQRWAYYTVTSERWDMELGPALVALRGERSCGVETGADQLREELCSTEGQVNLSVASALLEAAGVSWAKLV</sequence>
<organism evidence="1 2">
    <name type="scientific">Durusdinium trenchii</name>
    <dbReference type="NCBI Taxonomy" id="1381693"/>
    <lineage>
        <taxon>Eukaryota</taxon>
        <taxon>Sar</taxon>
        <taxon>Alveolata</taxon>
        <taxon>Dinophyceae</taxon>
        <taxon>Suessiales</taxon>
        <taxon>Symbiodiniaceae</taxon>
        <taxon>Durusdinium</taxon>
    </lineage>
</organism>
<reference evidence="1 2" key="1">
    <citation type="submission" date="2024-02" db="EMBL/GenBank/DDBJ databases">
        <authorList>
            <person name="Chen Y."/>
            <person name="Shah S."/>
            <person name="Dougan E. K."/>
            <person name="Thang M."/>
            <person name="Chan C."/>
        </authorList>
    </citation>
    <scope>NUCLEOTIDE SEQUENCE [LARGE SCALE GENOMIC DNA]</scope>
</reference>
<dbReference type="Proteomes" id="UP001642484">
    <property type="component" value="Unassembled WGS sequence"/>
</dbReference>
<evidence type="ECO:0000313" key="1">
    <source>
        <dbReference type="EMBL" id="CAK9091523.1"/>
    </source>
</evidence>
<accession>A0ABP0QVF8</accession>
<protein>
    <submittedName>
        <fullName evidence="1">Uncharacterized protein</fullName>
    </submittedName>
</protein>
<evidence type="ECO:0000313" key="2">
    <source>
        <dbReference type="Proteomes" id="UP001642484"/>
    </source>
</evidence>